<evidence type="ECO:0008006" key="4">
    <source>
        <dbReference type="Google" id="ProtNLM"/>
    </source>
</evidence>
<protein>
    <recommendedName>
        <fullName evidence="4">Transmembrane protein</fullName>
    </recommendedName>
</protein>
<keyword evidence="1" id="KW-1133">Transmembrane helix</keyword>
<gene>
    <name evidence="2" type="ORF">SHM_13970</name>
</gene>
<feature type="transmembrane region" description="Helical" evidence="1">
    <location>
        <begin position="12"/>
        <end position="34"/>
    </location>
</feature>
<sequence>MQVNKIAKYSLYASTYSLPYLSLSAAVFIFLIIFSNFSSSVSIFVIVMLTFPVYLLSALACSSAEPAVPSDAALKFLISTSLAVTSLFCLMISSRTVFSVLNLLPSTSNLVMIELNSFFGSDFVLL</sequence>
<evidence type="ECO:0000313" key="2">
    <source>
        <dbReference type="EMBL" id="BDT03751.1"/>
    </source>
</evidence>
<keyword evidence="1" id="KW-0812">Transmembrane</keyword>
<dbReference type="RefSeq" id="WP_281749606.1">
    <property type="nucleotide sequence ID" value="NZ_AP026933.1"/>
</dbReference>
<organism evidence="2 3">
    <name type="scientific">Spiroplasma ixodetis</name>
    <dbReference type="NCBI Taxonomy" id="2141"/>
    <lineage>
        <taxon>Bacteria</taxon>
        <taxon>Bacillati</taxon>
        <taxon>Mycoplasmatota</taxon>
        <taxon>Mollicutes</taxon>
        <taxon>Entomoplasmatales</taxon>
        <taxon>Spiroplasmataceae</taxon>
        <taxon>Spiroplasma</taxon>
    </lineage>
</organism>
<evidence type="ECO:0000313" key="3">
    <source>
        <dbReference type="Proteomes" id="UP001163387"/>
    </source>
</evidence>
<dbReference type="EMBL" id="AP026933">
    <property type="protein sequence ID" value="BDT03751.1"/>
    <property type="molecule type" value="Genomic_DNA"/>
</dbReference>
<evidence type="ECO:0000256" key="1">
    <source>
        <dbReference type="SAM" id="Phobius"/>
    </source>
</evidence>
<feature type="transmembrane region" description="Helical" evidence="1">
    <location>
        <begin position="73"/>
        <end position="93"/>
    </location>
</feature>
<keyword evidence="3" id="KW-1185">Reference proteome</keyword>
<feature type="transmembrane region" description="Helical" evidence="1">
    <location>
        <begin position="40"/>
        <end position="61"/>
    </location>
</feature>
<name>A0ABM8BV99_9MOLU</name>
<accession>A0ABM8BV99</accession>
<dbReference type="Proteomes" id="UP001163387">
    <property type="component" value="Chromosome"/>
</dbReference>
<reference evidence="2 3" key="1">
    <citation type="journal article" date="2022" name="Front. Microbiol.">
        <title>Male-killing mechanisms vary between Spiroplasma species.</title>
        <authorList>
            <person name="Arai H."/>
            <person name="Inoue M."/>
            <person name="Kageyama D."/>
        </authorList>
    </citation>
    <scope>NUCLEOTIDE SEQUENCE [LARGE SCALE GENOMIC DNA]</scope>
    <source>
        <strain evidence="3">sHm</strain>
    </source>
</reference>
<keyword evidence="1" id="KW-0472">Membrane</keyword>
<proteinExistence type="predicted"/>